<evidence type="ECO:0000256" key="1">
    <source>
        <dbReference type="ARBA" id="ARBA00009986"/>
    </source>
</evidence>
<comment type="caution">
    <text evidence="4">The sequence shown here is derived from an EMBL/GenBank/DDBJ whole genome shotgun (WGS) entry which is preliminary data.</text>
</comment>
<dbReference type="InterPro" id="IPR016162">
    <property type="entry name" value="Ald_DH_N"/>
</dbReference>
<dbReference type="Pfam" id="PF00171">
    <property type="entry name" value="Aldedh"/>
    <property type="match status" value="1"/>
</dbReference>
<dbReference type="Gene3D" id="3.40.309.10">
    <property type="entry name" value="Aldehyde Dehydrogenase, Chain A, domain 2"/>
    <property type="match status" value="1"/>
</dbReference>
<dbReference type="RefSeq" id="WP_289164654.1">
    <property type="nucleotide sequence ID" value="NZ_JASZZN010000012.1"/>
</dbReference>
<comment type="similarity">
    <text evidence="1">Belongs to the aldehyde dehydrogenase family.</text>
</comment>
<evidence type="ECO:0000313" key="4">
    <source>
        <dbReference type="EMBL" id="MDM4017193.1"/>
    </source>
</evidence>
<reference evidence="4 5" key="1">
    <citation type="submission" date="2023-06" db="EMBL/GenBank/DDBJ databases">
        <title>Roseiconus lacunae JC819 isolated from Gulf of Mannar region, Tamil Nadu.</title>
        <authorList>
            <person name="Pk S."/>
            <person name="Ch S."/>
            <person name="Ch V.R."/>
        </authorList>
    </citation>
    <scope>NUCLEOTIDE SEQUENCE [LARGE SCALE GENOMIC DNA]</scope>
    <source>
        <strain evidence="4 5">JC819</strain>
    </source>
</reference>
<name>A0ABT7PL47_9BACT</name>
<dbReference type="EMBL" id="JASZZN010000012">
    <property type="protein sequence ID" value="MDM4017193.1"/>
    <property type="molecule type" value="Genomic_DNA"/>
</dbReference>
<evidence type="ECO:0000256" key="2">
    <source>
        <dbReference type="ARBA" id="ARBA00023002"/>
    </source>
</evidence>
<sequence>MIQDDTLRQRCRRIASIAPIIVERCDELVDACSSDWRVDPVETITGELLPFCSSLRWLGKHGGKVLRSRSAGWLGRPLWLSGVTSVIERVPHGDVLVLGTWNYPVLLPGVQIAQALAAGNTVQFKPAAGTERSAEILVDCFRDVGFDQSKLRLLGSDVESATGAIDAGVDLIVLTGSAATGQNVLARSSSTLAASIMELSGCDAVLAIPGCNTGRLVKAIRFGLTFNGGATCIGPRRLLVLKKNRDKVVGALTEELKDASEVVVHPAARGSLADNLASALRRGANETRCLYDEPKLRTTGRIAPLVLTDVKPSDPIANADIFAPVISVIEVDRVEAMIDVVNKCDYRLAASVFGPEKRARSIAERLRVGTVVINDLIAPTADPRLPFGGRGKSGFGVTRGREGLLAMTTIRVVSSRRGRMTPHLDRRTPRDRGLLQGLMTFLHGRGLQKRVAGLKLMQASVKTKADDVGSS</sequence>
<evidence type="ECO:0000313" key="5">
    <source>
        <dbReference type="Proteomes" id="UP001239462"/>
    </source>
</evidence>
<dbReference type="PANTHER" id="PTHR42804:SF1">
    <property type="entry name" value="ALDEHYDE DEHYDROGENASE-RELATED"/>
    <property type="match status" value="1"/>
</dbReference>
<evidence type="ECO:0000259" key="3">
    <source>
        <dbReference type="Pfam" id="PF00171"/>
    </source>
</evidence>
<dbReference type="InterPro" id="IPR016161">
    <property type="entry name" value="Ald_DH/histidinol_DH"/>
</dbReference>
<feature type="domain" description="Aldehyde dehydrogenase" evidence="3">
    <location>
        <begin position="6"/>
        <end position="413"/>
    </location>
</feature>
<dbReference type="PANTHER" id="PTHR42804">
    <property type="entry name" value="ALDEHYDE DEHYDROGENASE"/>
    <property type="match status" value="1"/>
</dbReference>
<dbReference type="InterPro" id="IPR015590">
    <property type="entry name" value="Aldehyde_DH_dom"/>
</dbReference>
<dbReference type="InterPro" id="IPR016163">
    <property type="entry name" value="Ald_DH_C"/>
</dbReference>
<dbReference type="SUPFAM" id="SSF53720">
    <property type="entry name" value="ALDH-like"/>
    <property type="match status" value="1"/>
</dbReference>
<gene>
    <name evidence="4" type="ORF">QTN89_17235</name>
</gene>
<keyword evidence="5" id="KW-1185">Reference proteome</keyword>
<dbReference type="Proteomes" id="UP001239462">
    <property type="component" value="Unassembled WGS sequence"/>
</dbReference>
<dbReference type="Gene3D" id="3.40.605.10">
    <property type="entry name" value="Aldehyde Dehydrogenase, Chain A, domain 1"/>
    <property type="match status" value="1"/>
</dbReference>
<organism evidence="4 5">
    <name type="scientific">Roseiconus lacunae</name>
    <dbReference type="NCBI Taxonomy" id="2605694"/>
    <lineage>
        <taxon>Bacteria</taxon>
        <taxon>Pseudomonadati</taxon>
        <taxon>Planctomycetota</taxon>
        <taxon>Planctomycetia</taxon>
        <taxon>Pirellulales</taxon>
        <taxon>Pirellulaceae</taxon>
        <taxon>Roseiconus</taxon>
    </lineage>
</organism>
<protein>
    <submittedName>
        <fullName evidence="4">Aldehyde dehydrogenase family protein</fullName>
    </submittedName>
</protein>
<keyword evidence="2" id="KW-0560">Oxidoreductase</keyword>
<proteinExistence type="inferred from homology"/>
<accession>A0ABT7PL47</accession>